<dbReference type="Proteomes" id="UP000009135">
    <property type="component" value="Chromosome"/>
</dbReference>
<proteinExistence type="predicted"/>
<sequence length="219" mass="24603">MNARVLKGVLGLTASIGIAGITTLTVRSFSKATPQSIEKLLIKSRPDKRLLRKGYAGKTDGSQEEWKFVWKSYVNAHSGLANNPLAVELKNPDGNAPEEFRAACEKLFEEKVEGIDSEKYQLALQYCTRNAYVKDWIWEKGYQALSELNSEDGEWTNLWNAYKAESNIWSLSDHSNSNVTEEFKKRCGQEGSKAASGYQDTTVLNVLKYCSKKRDTSQS</sequence>
<gene>
    <name evidence="1" type="ordered locus">MHC_01850</name>
</gene>
<accession>H6N6G4</accession>
<dbReference type="OrthoDB" id="9806477at2"/>
<protein>
    <submittedName>
        <fullName evidence="1">Uncharacterized protein</fullName>
    </submittedName>
</protein>
<evidence type="ECO:0000313" key="1">
    <source>
        <dbReference type="EMBL" id="AEW45236.1"/>
    </source>
</evidence>
<dbReference type="EMBL" id="CP003199">
    <property type="protein sequence ID" value="AEW45236.1"/>
    <property type="molecule type" value="Genomic_DNA"/>
</dbReference>
<keyword evidence="2" id="KW-1185">Reference proteome</keyword>
<dbReference type="AlphaFoldDB" id="H6N6G4"/>
<name>H6N6G4_MYCHN</name>
<evidence type="ECO:0000313" key="2">
    <source>
        <dbReference type="Proteomes" id="UP000009135"/>
    </source>
</evidence>
<reference evidence="1 2" key="1">
    <citation type="journal article" date="2012" name="J. Bacteriol.">
        <title>Complete genome sequence of Mycoplasma haemocanis strain Illinois.</title>
        <authorList>
            <person name="do Nascimento N.C."/>
            <person name="Guimaraes A.M."/>
            <person name="Santos A.P."/>
            <person name="Sanmiguel P.J."/>
            <person name="Messick J.B."/>
        </authorList>
    </citation>
    <scope>NUCLEOTIDE SEQUENCE [LARGE SCALE GENOMIC DNA]</scope>
    <source>
        <strain evidence="1 2">Illinois</strain>
    </source>
</reference>
<dbReference type="KEGG" id="mhe:MHC_01850"/>
<organism evidence="1 2">
    <name type="scientific">Mycoplasma haemocanis (strain Illinois)</name>
    <dbReference type="NCBI Taxonomy" id="1111676"/>
    <lineage>
        <taxon>Bacteria</taxon>
        <taxon>Bacillati</taxon>
        <taxon>Mycoplasmatota</taxon>
        <taxon>Mollicutes</taxon>
        <taxon>Mycoplasmataceae</taxon>
        <taxon>Mycoplasma</taxon>
    </lineage>
</organism>
<dbReference type="HOGENOM" id="CLU_098620_0_0_14"/>